<accession>A0A2P2Q0I4</accession>
<name>A0A2P2Q0I4_RHIMU</name>
<dbReference type="EMBL" id="GGEC01080032">
    <property type="protein sequence ID" value="MBX60516.1"/>
    <property type="molecule type" value="Transcribed_RNA"/>
</dbReference>
<dbReference type="AlphaFoldDB" id="A0A2P2Q0I4"/>
<evidence type="ECO:0000313" key="1">
    <source>
        <dbReference type="EMBL" id="MBX60516.1"/>
    </source>
</evidence>
<sequence>MACIFSLFLASKQPCEGEIHHFLLTVGALE</sequence>
<protein>
    <submittedName>
        <fullName evidence="1">Uncharacterized protein</fullName>
    </submittedName>
</protein>
<reference evidence="1" key="1">
    <citation type="submission" date="2018-02" db="EMBL/GenBank/DDBJ databases">
        <title>Rhizophora mucronata_Transcriptome.</title>
        <authorList>
            <person name="Meera S.P."/>
            <person name="Sreeshan A."/>
            <person name="Augustine A."/>
        </authorList>
    </citation>
    <scope>NUCLEOTIDE SEQUENCE</scope>
    <source>
        <tissue evidence="1">Leaf</tissue>
    </source>
</reference>
<proteinExistence type="predicted"/>
<organism evidence="1">
    <name type="scientific">Rhizophora mucronata</name>
    <name type="common">Asiatic mangrove</name>
    <dbReference type="NCBI Taxonomy" id="61149"/>
    <lineage>
        <taxon>Eukaryota</taxon>
        <taxon>Viridiplantae</taxon>
        <taxon>Streptophyta</taxon>
        <taxon>Embryophyta</taxon>
        <taxon>Tracheophyta</taxon>
        <taxon>Spermatophyta</taxon>
        <taxon>Magnoliopsida</taxon>
        <taxon>eudicotyledons</taxon>
        <taxon>Gunneridae</taxon>
        <taxon>Pentapetalae</taxon>
        <taxon>rosids</taxon>
        <taxon>fabids</taxon>
        <taxon>Malpighiales</taxon>
        <taxon>Rhizophoraceae</taxon>
        <taxon>Rhizophora</taxon>
    </lineage>
</organism>